<feature type="region of interest" description="Disordered" evidence="7">
    <location>
        <begin position="93"/>
        <end position="114"/>
    </location>
</feature>
<keyword evidence="3 6" id="KW-0808">Transferase</keyword>
<keyword evidence="2 6" id="KW-0489">Methyltransferase</keyword>
<evidence type="ECO:0000256" key="3">
    <source>
        <dbReference type="ARBA" id="ARBA00022679"/>
    </source>
</evidence>
<evidence type="ECO:0000256" key="4">
    <source>
        <dbReference type="ARBA" id="ARBA00022691"/>
    </source>
</evidence>
<protein>
    <recommendedName>
        <fullName evidence="6">RNA methyltransferase</fullName>
        <ecNumber evidence="6">2.1.1.-</ecNumber>
    </recommendedName>
</protein>
<dbReference type="GO" id="GO:0008173">
    <property type="term" value="F:RNA methyltransferase activity"/>
    <property type="evidence" value="ECO:0007669"/>
    <property type="project" value="UniProtKB-UniRule"/>
</dbReference>
<dbReference type="GO" id="GO:0008171">
    <property type="term" value="F:O-methyltransferase activity"/>
    <property type="evidence" value="ECO:0007669"/>
    <property type="project" value="UniProtKB-UniRule"/>
</dbReference>
<dbReference type="Pfam" id="PF06859">
    <property type="entry name" value="Bin3"/>
    <property type="match status" value="1"/>
</dbReference>
<evidence type="ECO:0000259" key="8">
    <source>
        <dbReference type="PROSITE" id="PS51515"/>
    </source>
</evidence>
<dbReference type="PANTHER" id="PTHR12315">
    <property type="entry name" value="BICOID-INTERACTING PROTEIN RELATED"/>
    <property type="match status" value="1"/>
</dbReference>
<dbReference type="GO" id="GO:0017069">
    <property type="term" value="F:snRNA binding"/>
    <property type="evidence" value="ECO:0007669"/>
    <property type="project" value="TreeGrafter"/>
</dbReference>
<evidence type="ECO:0000256" key="6">
    <source>
        <dbReference type="RuleBase" id="RU367087"/>
    </source>
</evidence>
<comment type="similarity">
    <text evidence="1 6">Belongs to the methyltransferase superfamily.</text>
</comment>
<dbReference type="InterPro" id="IPR010675">
    <property type="entry name" value="Bin3_C"/>
</dbReference>
<keyword evidence="4 5" id="KW-0949">S-adenosyl-L-methionine</keyword>
<dbReference type="Pfam" id="PF13649">
    <property type="entry name" value="Methyltransf_25"/>
    <property type="match status" value="1"/>
</dbReference>
<sequence length="226" mass="25889">MSSVPIHGNYHGYYTKRPFFNDERLRVLPSDLFRGSRVLDVGCNEGWVTCEIAQSFGARSVIGVDIDETLIEGAWRRRRTVWSMQAPTSRNSMTMDTDVVSHGGSTSTHEHRTQDPEPYYFPASCEHEFGSLPIPPSSNRGKDSFPHNITFRTADWVRTPIPEDSQLYDVVVAFSLSKWIHLNEGDEGLKFFFRRVFEVLKRGGTFVLEPQPWESYAKAKRLDHVC</sequence>
<dbReference type="Proteomes" id="UP000284706">
    <property type="component" value="Unassembled WGS sequence"/>
</dbReference>
<dbReference type="InterPro" id="IPR041698">
    <property type="entry name" value="Methyltransf_25"/>
</dbReference>
<dbReference type="SUPFAM" id="SSF53335">
    <property type="entry name" value="S-adenosyl-L-methionine-dependent methyltransferases"/>
    <property type="match status" value="1"/>
</dbReference>
<dbReference type="InParanoid" id="A0A409Y5H6"/>
<dbReference type="EMBL" id="NHYE01001139">
    <property type="protein sequence ID" value="PPQ98218.1"/>
    <property type="molecule type" value="Genomic_DNA"/>
</dbReference>
<dbReference type="AlphaFoldDB" id="A0A409Y5H6"/>
<dbReference type="STRING" id="231916.A0A409Y5H6"/>
<dbReference type="InterPro" id="IPR029063">
    <property type="entry name" value="SAM-dependent_MTases_sf"/>
</dbReference>
<keyword evidence="10" id="KW-1185">Reference proteome</keyword>
<feature type="domain" description="Bin3-type SAM" evidence="8">
    <location>
        <begin position="22"/>
        <end position="226"/>
    </location>
</feature>
<dbReference type="FunCoup" id="A0A409Y5H6">
    <property type="interactions" value="15"/>
</dbReference>
<name>A0A409Y5H6_9AGAR</name>
<dbReference type="EC" id="2.1.1.-" evidence="6"/>
<organism evidence="9 10">
    <name type="scientific">Gymnopilus dilepis</name>
    <dbReference type="NCBI Taxonomy" id="231916"/>
    <lineage>
        <taxon>Eukaryota</taxon>
        <taxon>Fungi</taxon>
        <taxon>Dikarya</taxon>
        <taxon>Basidiomycota</taxon>
        <taxon>Agaricomycotina</taxon>
        <taxon>Agaricomycetes</taxon>
        <taxon>Agaricomycetidae</taxon>
        <taxon>Agaricales</taxon>
        <taxon>Agaricineae</taxon>
        <taxon>Hymenogastraceae</taxon>
        <taxon>Gymnopilus</taxon>
    </lineage>
</organism>
<reference evidence="9 10" key="1">
    <citation type="journal article" date="2018" name="Evol. Lett.">
        <title>Horizontal gene cluster transfer increased hallucinogenic mushroom diversity.</title>
        <authorList>
            <person name="Reynolds H.T."/>
            <person name="Vijayakumar V."/>
            <person name="Gluck-Thaler E."/>
            <person name="Korotkin H.B."/>
            <person name="Matheny P.B."/>
            <person name="Slot J.C."/>
        </authorList>
    </citation>
    <scope>NUCLEOTIDE SEQUENCE [LARGE SCALE GENOMIC DNA]</scope>
    <source>
        <strain evidence="9 10">SRW20</strain>
    </source>
</reference>
<dbReference type="InterPro" id="IPR024160">
    <property type="entry name" value="BIN3_SAM-bd_dom"/>
</dbReference>
<proteinExistence type="inferred from homology"/>
<dbReference type="CDD" id="cd02440">
    <property type="entry name" value="AdoMet_MTases"/>
    <property type="match status" value="1"/>
</dbReference>
<dbReference type="PROSITE" id="PS51515">
    <property type="entry name" value="BIN3_SAM"/>
    <property type="match status" value="1"/>
</dbReference>
<dbReference type="GO" id="GO:0040031">
    <property type="term" value="P:snRNA modification"/>
    <property type="evidence" value="ECO:0007669"/>
    <property type="project" value="TreeGrafter"/>
</dbReference>
<dbReference type="GO" id="GO:0032259">
    <property type="term" value="P:methylation"/>
    <property type="evidence" value="ECO:0007669"/>
    <property type="project" value="UniProtKB-KW"/>
</dbReference>
<evidence type="ECO:0000256" key="2">
    <source>
        <dbReference type="ARBA" id="ARBA00022603"/>
    </source>
</evidence>
<dbReference type="InterPro" id="IPR039772">
    <property type="entry name" value="Bin3-like"/>
</dbReference>
<evidence type="ECO:0000313" key="9">
    <source>
        <dbReference type="EMBL" id="PPQ98218.1"/>
    </source>
</evidence>
<dbReference type="Gene3D" id="3.40.50.150">
    <property type="entry name" value="Vaccinia Virus protein VP39"/>
    <property type="match status" value="1"/>
</dbReference>
<gene>
    <name evidence="9" type="ORF">CVT26_003470</name>
</gene>
<dbReference type="OrthoDB" id="540004at2759"/>
<evidence type="ECO:0000256" key="5">
    <source>
        <dbReference type="PROSITE-ProRule" id="PRU00848"/>
    </source>
</evidence>
<dbReference type="PANTHER" id="PTHR12315:SF0">
    <property type="entry name" value="7SK SNRNA METHYLPHOSPHATE CAPPING ENZYME"/>
    <property type="match status" value="1"/>
</dbReference>
<evidence type="ECO:0000313" key="10">
    <source>
        <dbReference type="Proteomes" id="UP000284706"/>
    </source>
</evidence>
<evidence type="ECO:0000256" key="1">
    <source>
        <dbReference type="ARBA" id="ARBA00008361"/>
    </source>
</evidence>
<comment type="caution">
    <text evidence="9">The sequence shown here is derived from an EMBL/GenBank/DDBJ whole genome shotgun (WGS) entry which is preliminary data.</text>
</comment>
<evidence type="ECO:0000256" key="7">
    <source>
        <dbReference type="SAM" id="MobiDB-lite"/>
    </source>
</evidence>
<accession>A0A409Y5H6</accession>